<evidence type="ECO:0000313" key="3">
    <source>
        <dbReference type="Proteomes" id="UP001469553"/>
    </source>
</evidence>
<name>A0ABV0XQA2_9TELE</name>
<dbReference type="EMBL" id="JAHRIP010010238">
    <property type="protein sequence ID" value="MEQ2283592.1"/>
    <property type="molecule type" value="Genomic_DNA"/>
</dbReference>
<feature type="transmembrane region" description="Helical" evidence="1">
    <location>
        <begin position="21"/>
        <end position="40"/>
    </location>
</feature>
<sequence length="78" mass="8375">MRLLVREANTLSTFKARLKTFLFEATPGLALCLAVAPSWGRTSAKLLLPTTQCSPSTDDTLCAVFQCLTLSLLDIATG</sequence>
<comment type="caution">
    <text evidence="2">The sequence shown here is derived from an EMBL/GenBank/DDBJ whole genome shotgun (WGS) entry which is preliminary data.</text>
</comment>
<protein>
    <recommendedName>
        <fullName evidence="4">Secreted protein</fullName>
    </recommendedName>
</protein>
<evidence type="ECO:0000256" key="1">
    <source>
        <dbReference type="SAM" id="Phobius"/>
    </source>
</evidence>
<gene>
    <name evidence="2" type="ORF">AMECASPLE_012993</name>
</gene>
<proteinExistence type="predicted"/>
<dbReference type="Proteomes" id="UP001469553">
    <property type="component" value="Unassembled WGS sequence"/>
</dbReference>
<reference evidence="2 3" key="1">
    <citation type="submission" date="2021-06" db="EMBL/GenBank/DDBJ databases">
        <authorList>
            <person name="Palmer J.M."/>
        </authorList>
    </citation>
    <scope>NUCLEOTIDE SEQUENCE [LARGE SCALE GENOMIC DNA]</scope>
    <source>
        <strain evidence="2 3">AS_MEX2019</strain>
        <tissue evidence="2">Muscle</tissue>
    </source>
</reference>
<keyword evidence="3" id="KW-1185">Reference proteome</keyword>
<evidence type="ECO:0008006" key="4">
    <source>
        <dbReference type="Google" id="ProtNLM"/>
    </source>
</evidence>
<evidence type="ECO:0000313" key="2">
    <source>
        <dbReference type="EMBL" id="MEQ2283592.1"/>
    </source>
</evidence>
<keyword evidence="1" id="KW-1133">Transmembrane helix</keyword>
<keyword evidence="1" id="KW-0812">Transmembrane</keyword>
<accession>A0ABV0XQA2</accession>
<keyword evidence="1" id="KW-0472">Membrane</keyword>
<organism evidence="2 3">
    <name type="scientific">Ameca splendens</name>
    <dbReference type="NCBI Taxonomy" id="208324"/>
    <lineage>
        <taxon>Eukaryota</taxon>
        <taxon>Metazoa</taxon>
        <taxon>Chordata</taxon>
        <taxon>Craniata</taxon>
        <taxon>Vertebrata</taxon>
        <taxon>Euteleostomi</taxon>
        <taxon>Actinopterygii</taxon>
        <taxon>Neopterygii</taxon>
        <taxon>Teleostei</taxon>
        <taxon>Neoteleostei</taxon>
        <taxon>Acanthomorphata</taxon>
        <taxon>Ovalentaria</taxon>
        <taxon>Atherinomorphae</taxon>
        <taxon>Cyprinodontiformes</taxon>
        <taxon>Goodeidae</taxon>
        <taxon>Ameca</taxon>
    </lineage>
</organism>